<protein>
    <submittedName>
        <fullName evidence="5">TetR/AcrR family transcriptional regulator</fullName>
    </submittedName>
</protein>
<sequence length="189" mass="21887">MSQTRIDPRITRTRNLIMDAFVQLSMKKEFKDITIKDITDEATVNRATFYSHFTDKYQLLDAVLTEDLMTKIFNDINLHDELSEESIIKIFLSITTFQSDLSTQCKRSYDAFMSSIEAKLKAQLEELFCKHLIKNQPQEDPETLRIASVMLSWGIYGASVDWQHNSKLTAEQYIQKALPPILNGMKLIK</sequence>
<dbReference type="InterPro" id="IPR009057">
    <property type="entry name" value="Homeodomain-like_sf"/>
</dbReference>
<evidence type="ECO:0000256" key="1">
    <source>
        <dbReference type="ARBA" id="ARBA00022491"/>
    </source>
</evidence>
<keyword evidence="2 3" id="KW-0238">DNA-binding</keyword>
<dbReference type="PANTHER" id="PTHR43479:SF7">
    <property type="entry name" value="TETR-FAMILY TRANSCRIPTIONAL REGULATOR"/>
    <property type="match status" value="1"/>
</dbReference>
<gene>
    <name evidence="5" type="ORF">FG384_01765</name>
</gene>
<dbReference type="Pfam" id="PF00440">
    <property type="entry name" value="TetR_N"/>
    <property type="match status" value="1"/>
</dbReference>
<organism evidence="5 6">
    <name type="scientific">Psychrobacillus vulpis</name>
    <dbReference type="NCBI Taxonomy" id="2325572"/>
    <lineage>
        <taxon>Bacteria</taxon>
        <taxon>Bacillati</taxon>
        <taxon>Bacillota</taxon>
        <taxon>Bacilli</taxon>
        <taxon>Bacillales</taxon>
        <taxon>Bacillaceae</taxon>
        <taxon>Psychrobacillus</taxon>
    </lineage>
</organism>
<evidence type="ECO:0000259" key="4">
    <source>
        <dbReference type="PROSITE" id="PS50977"/>
    </source>
</evidence>
<dbReference type="InterPro" id="IPR050624">
    <property type="entry name" value="HTH-type_Tx_Regulator"/>
</dbReference>
<dbReference type="Proteomes" id="UP000316626">
    <property type="component" value="Unassembled WGS sequence"/>
</dbReference>
<evidence type="ECO:0000313" key="6">
    <source>
        <dbReference type="Proteomes" id="UP000316626"/>
    </source>
</evidence>
<dbReference type="OrthoDB" id="9810250at2"/>
<dbReference type="EMBL" id="VDGI01000001">
    <property type="protein sequence ID" value="TQR21707.1"/>
    <property type="molecule type" value="Genomic_DNA"/>
</dbReference>
<comment type="caution">
    <text evidence="5">The sequence shown here is derived from an EMBL/GenBank/DDBJ whole genome shotgun (WGS) entry which is preliminary data.</text>
</comment>
<keyword evidence="6" id="KW-1185">Reference proteome</keyword>
<dbReference type="PANTHER" id="PTHR43479">
    <property type="entry name" value="ACREF/ENVCD OPERON REPRESSOR-RELATED"/>
    <property type="match status" value="1"/>
</dbReference>
<name>A0A544TW95_9BACI</name>
<keyword evidence="1" id="KW-0678">Repressor</keyword>
<feature type="DNA-binding region" description="H-T-H motif" evidence="3">
    <location>
        <begin position="34"/>
        <end position="53"/>
    </location>
</feature>
<feature type="domain" description="HTH tetR-type" evidence="4">
    <location>
        <begin position="11"/>
        <end position="71"/>
    </location>
</feature>
<evidence type="ECO:0000313" key="5">
    <source>
        <dbReference type="EMBL" id="TQR21707.1"/>
    </source>
</evidence>
<proteinExistence type="predicted"/>
<dbReference type="SUPFAM" id="SSF46689">
    <property type="entry name" value="Homeodomain-like"/>
    <property type="match status" value="1"/>
</dbReference>
<evidence type="ECO:0000256" key="2">
    <source>
        <dbReference type="ARBA" id="ARBA00023125"/>
    </source>
</evidence>
<dbReference type="PROSITE" id="PS50977">
    <property type="entry name" value="HTH_TETR_2"/>
    <property type="match status" value="1"/>
</dbReference>
<accession>A0A544TW95</accession>
<dbReference type="Gene3D" id="1.10.357.10">
    <property type="entry name" value="Tetracycline Repressor, domain 2"/>
    <property type="match status" value="1"/>
</dbReference>
<dbReference type="AlphaFoldDB" id="A0A544TW95"/>
<dbReference type="RefSeq" id="WP_142640832.1">
    <property type="nucleotide sequence ID" value="NZ_VDGI01000001.1"/>
</dbReference>
<evidence type="ECO:0000256" key="3">
    <source>
        <dbReference type="PROSITE-ProRule" id="PRU00335"/>
    </source>
</evidence>
<dbReference type="GO" id="GO:0003677">
    <property type="term" value="F:DNA binding"/>
    <property type="evidence" value="ECO:0007669"/>
    <property type="project" value="UniProtKB-UniRule"/>
</dbReference>
<reference evidence="5 6" key="1">
    <citation type="submission" date="2019-06" db="EMBL/GenBank/DDBJ databases">
        <title>Psychrobacillus vulpis sp. nov., a new species isolated from feces of a red fox that inhabits in The Tablas de Daimiel Natural Park, Albacete, Spain.</title>
        <authorList>
            <person name="Rodriguez M."/>
            <person name="Reina J.C."/>
            <person name="Bejar V."/>
            <person name="Llamas I."/>
        </authorList>
    </citation>
    <scope>NUCLEOTIDE SEQUENCE [LARGE SCALE GENOMIC DNA]</scope>
    <source>
        <strain evidence="5 6">Z8</strain>
    </source>
</reference>
<dbReference type="InterPro" id="IPR001647">
    <property type="entry name" value="HTH_TetR"/>
</dbReference>